<dbReference type="RefSeq" id="WP_068532386.1">
    <property type="nucleotide sequence ID" value="NZ_LVJH01000017.1"/>
</dbReference>
<sequence>MVIQLIWIAVIYGLAIATVHGIYAITYKVKGNSRKEYHNEYILVTFNHERKIEWYVRALWLYAFQKGKTLRILVLDHGSNDETVRMIHTMREWSGLDLSVVVCEGVVNRDRMNGYLPLSGTEGPIWIDLRIPQEDRRIPYVQQ</sequence>
<comment type="caution">
    <text evidence="2">The sequence shown here is derived from an EMBL/GenBank/DDBJ whole genome shotgun (WGS) entry which is preliminary data.</text>
</comment>
<gene>
    <name evidence="2" type="ORF">PGLA_10755</name>
</gene>
<evidence type="ECO:0000256" key="1">
    <source>
        <dbReference type="SAM" id="Phobius"/>
    </source>
</evidence>
<keyword evidence="1" id="KW-0472">Membrane</keyword>
<dbReference type="OrthoDB" id="2990399at2"/>
<keyword evidence="1" id="KW-0812">Transmembrane</keyword>
<organism evidence="2 3">
    <name type="scientific">Paenibacillus glacialis</name>
    <dbReference type="NCBI Taxonomy" id="494026"/>
    <lineage>
        <taxon>Bacteria</taxon>
        <taxon>Bacillati</taxon>
        <taxon>Bacillota</taxon>
        <taxon>Bacilli</taxon>
        <taxon>Bacillales</taxon>
        <taxon>Paenibacillaceae</taxon>
        <taxon>Paenibacillus</taxon>
    </lineage>
</organism>
<feature type="transmembrane region" description="Helical" evidence="1">
    <location>
        <begin position="6"/>
        <end position="25"/>
    </location>
</feature>
<proteinExistence type="predicted"/>
<evidence type="ECO:0000313" key="2">
    <source>
        <dbReference type="EMBL" id="OAB42928.1"/>
    </source>
</evidence>
<accession>A0A162KAJ0</accession>
<protein>
    <submittedName>
        <fullName evidence="2">Uncharacterized protein</fullName>
    </submittedName>
</protein>
<dbReference type="STRING" id="494026.PGLA_10755"/>
<reference evidence="2 3" key="1">
    <citation type="submission" date="2016-03" db="EMBL/GenBank/DDBJ databases">
        <title>Draft genome sequence of Paenibacillus glacialis DSM 22343.</title>
        <authorList>
            <person name="Shin S.-K."/>
            <person name="Yi H."/>
        </authorList>
    </citation>
    <scope>NUCLEOTIDE SEQUENCE [LARGE SCALE GENOMIC DNA]</scope>
    <source>
        <strain evidence="2 3">DSM 22343</strain>
    </source>
</reference>
<dbReference type="AlphaFoldDB" id="A0A162KAJ0"/>
<name>A0A162KAJ0_9BACL</name>
<keyword evidence="1" id="KW-1133">Transmembrane helix</keyword>
<keyword evidence="3" id="KW-1185">Reference proteome</keyword>
<evidence type="ECO:0000313" key="3">
    <source>
        <dbReference type="Proteomes" id="UP000076967"/>
    </source>
</evidence>
<dbReference type="Proteomes" id="UP000076967">
    <property type="component" value="Unassembled WGS sequence"/>
</dbReference>
<dbReference type="EMBL" id="LVJH01000017">
    <property type="protein sequence ID" value="OAB42928.1"/>
    <property type="molecule type" value="Genomic_DNA"/>
</dbReference>